<keyword evidence="2" id="KW-0479">Metal-binding</keyword>
<dbReference type="SUPFAM" id="SSF82697">
    <property type="entry name" value="PurS-like"/>
    <property type="match status" value="1"/>
</dbReference>
<dbReference type="GO" id="GO:0006164">
    <property type="term" value="P:purine nucleotide biosynthetic process"/>
    <property type="evidence" value="ECO:0007669"/>
    <property type="project" value="UniProtKB-KW"/>
</dbReference>
<name>A0A1I2P2V0_9BACT</name>
<dbReference type="Gene3D" id="1.10.8.750">
    <property type="entry name" value="Phosphoribosylformylglycinamidine synthase, linker domain"/>
    <property type="match status" value="1"/>
</dbReference>
<dbReference type="CDD" id="cd02204">
    <property type="entry name" value="PurL_repeat2"/>
    <property type="match status" value="1"/>
</dbReference>
<dbReference type="InterPro" id="IPR029062">
    <property type="entry name" value="Class_I_gatase-like"/>
</dbReference>
<dbReference type="CDD" id="cd01740">
    <property type="entry name" value="GATase1_FGAR_AT"/>
    <property type="match status" value="1"/>
</dbReference>
<keyword evidence="12" id="KW-1185">Reference proteome</keyword>
<dbReference type="SUPFAM" id="SSF52317">
    <property type="entry name" value="Class I glutamine amidotransferase-like"/>
    <property type="match status" value="1"/>
</dbReference>
<dbReference type="Pfam" id="PF02769">
    <property type="entry name" value="AIRS_C"/>
    <property type="match status" value="2"/>
</dbReference>
<feature type="domain" description="Phosphoribosylformylglycinamidine synthase N-terminal" evidence="9">
    <location>
        <begin position="11"/>
        <end position="80"/>
    </location>
</feature>
<dbReference type="AlphaFoldDB" id="A0A1I2P2V0"/>
<dbReference type="InterPro" id="IPR041609">
    <property type="entry name" value="PurL_linker"/>
</dbReference>
<evidence type="ECO:0000256" key="4">
    <source>
        <dbReference type="ARBA" id="ARBA00022755"/>
    </source>
</evidence>
<dbReference type="InterPro" id="IPR036604">
    <property type="entry name" value="PurS-like_sf"/>
</dbReference>
<dbReference type="InterPro" id="IPR055181">
    <property type="entry name" value="FGAR-AT_PurM_N-like"/>
</dbReference>
<evidence type="ECO:0000259" key="9">
    <source>
        <dbReference type="Pfam" id="PF18076"/>
    </source>
</evidence>
<dbReference type="InterPro" id="IPR036921">
    <property type="entry name" value="PurM-like_N_sf"/>
</dbReference>
<dbReference type="Pfam" id="PF22689">
    <property type="entry name" value="FGAR-AT_PurM_N-like"/>
    <property type="match status" value="1"/>
</dbReference>
<dbReference type="OrthoDB" id="9804441at2"/>
<dbReference type="GO" id="GO:0005524">
    <property type="term" value="F:ATP binding"/>
    <property type="evidence" value="ECO:0007669"/>
    <property type="project" value="UniProtKB-KW"/>
</dbReference>
<dbReference type="PANTHER" id="PTHR10099:SF1">
    <property type="entry name" value="PHOSPHORIBOSYLFORMYLGLYCINAMIDINE SYNTHASE"/>
    <property type="match status" value="1"/>
</dbReference>
<evidence type="ECO:0000259" key="7">
    <source>
        <dbReference type="Pfam" id="PF02769"/>
    </source>
</evidence>
<keyword evidence="1" id="KW-0436">Ligase</keyword>
<feature type="domain" description="Phosphoribosylformylglycinamidine synthase linker" evidence="8">
    <location>
        <begin position="121"/>
        <end position="170"/>
    </location>
</feature>
<evidence type="ECO:0000256" key="5">
    <source>
        <dbReference type="ARBA" id="ARBA00022840"/>
    </source>
</evidence>
<dbReference type="SUPFAM" id="SSF109736">
    <property type="entry name" value="FGAM synthase PurL, linker domain"/>
    <property type="match status" value="1"/>
</dbReference>
<dbReference type="InterPro" id="IPR036676">
    <property type="entry name" value="PurM-like_C_sf"/>
</dbReference>
<dbReference type="PROSITE" id="PS51273">
    <property type="entry name" value="GATASE_TYPE_1"/>
    <property type="match status" value="1"/>
</dbReference>
<evidence type="ECO:0000256" key="2">
    <source>
        <dbReference type="ARBA" id="ARBA00022723"/>
    </source>
</evidence>
<dbReference type="InterPro" id="IPR040707">
    <property type="entry name" value="FGAR-AT_N"/>
</dbReference>
<evidence type="ECO:0000256" key="3">
    <source>
        <dbReference type="ARBA" id="ARBA00022741"/>
    </source>
</evidence>
<dbReference type="Proteomes" id="UP000199642">
    <property type="component" value="Unassembled WGS sequence"/>
</dbReference>
<evidence type="ECO:0000313" key="12">
    <source>
        <dbReference type="Proteomes" id="UP000199642"/>
    </source>
</evidence>
<feature type="domain" description="PurM-like C-terminal" evidence="7">
    <location>
        <begin position="779"/>
        <end position="905"/>
    </location>
</feature>
<keyword evidence="4" id="KW-0658">Purine biosynthesis</keyword>
<keyword evidence="3" id="KW-0547">Nucleotide-binding</keyword>
<evidence type="ECO:0000256" key="1">
    <source>
        <dbReference type="ARBA" id="ARBA00022598"/>
    </source>
</evidence>
<sequence>MIFFFESPQKSVYAVQTHQPLAPEDIDKLSWLFGEARALNDAQVNGKFSGPRKEMITPWSTNAVEITLNMGILGIQRIEEFLPLGENDEIDPMLQKAYEGLNQEIFAIDLKPVPIQEVNDIATYNQQEGLALSEEEVAYLENVAKQLGRPLTDSEVFGFSQVNSEHCRHKIFNGTFVIDGEEKPMTLFQLIKETSKKNPNRIASAYKDNVAFVQGPKAFQFAPKTQHQADFFEQREIETVISLKAETHNFPTTVEPFNGAATGSGGEIRDRMAGGTASIPLAGTAVYMTSYPRSKKNRSWEEKLTERPWLYQTPMDILIKASNGASDFGNKFGQPLISGSLLTFEHEENGTLFGFDKVIMLAGGVGFTNAKYTKKSEPKTGDQIVIMGGDNYRIGMGGSAVSSLNTGELSNAIELNAIQRSNPEMQKRVANVIRAMAESEENPIISIHDHGAGGHLNCLSELVENSGGTIHIDQLPVGDSTLSAKEIIGNESQERMGLVVDKKDIPTLKQLSERERAPFYVVGETTGDMHFKFENQKTGEKPVDWNLMYMFGSSPKTILEDSHSQANFSEGDYQVSKLKSYIEEVLQLEAVACKDWLTNKVDRSVTGRVATQQTVGEIQLPLNDVAVMALDFTGNKGIATSIGHAPVAALANPEAGSRLAIAEALTNLVFAPITDGIKGISLSANWMWPAKNKGENDRLYRAVEAVSQFAIELGINIPTGKDSLSMTQKYPDGKVVYAPGTVIISTVGECSDINKTVKAALQPVEGSKVYWIDFSKDSPKLGGSSFYQILNKIGVETPTVQDSDYFSHAFMAVQKLIEQGLVLAGHDISAGGMITALLEMCFPSTQIGLKVKADRFQERDMVKALFAENPGILIQVNDTEKVRAILHNYDVDFISIADVNSSGEVNLDGLGLSLEVSEMRDTWYRSSYLLDRKQSGEKLANDRFENYRNQALSYNFAPNWEGNFKKSGLDPYRKNTGKAKAAIIREKGVNGDREMAYSLWLAGFEVKDIHMTDLISGREDLSDVQMIVFVGGFSNSDVLGSAKGWAGAFLYNAKAKEALDKFYARKNTLSLGVCNGCQLMVELGLVGKTNSSKAKMLHNESHKFESAFVNVSIPQNDTVMLGKLSGQRLGVWVAHGEGKFQLPEAENAYHIGMKYSYSSYPGNPNGSDYSVAGIASQDGRHLAIMPHIERSLKPWNWAHYPSERHDEFTPWLEAFVNARKWVEENK</sequence>
<dbReference type="STRING" id="435880.SAMN04487988_101422"/>
<proteinExistence type="predicted"/>
<dbReference type="Gene3D" id="3.30.1330.10">
    <property type="entry name" value="PurM-like, N-terminal domain"/>
    <property type="match status" value="2"/>
</dbReference>
<reference evidence="12" key="1">
    <citation type="submission" date="2016-10" db="EMBL/GenBank/DDBJ databases">
        <authorList>
            <person name="Varghese N."/>
            <person name="Submissions S."/>
        </authorList>
    </citation>
    <scope>NUCLEOTIDE SEQUENCE [LARGE SCALE GENOMIC DNA]</scope>
    <source>
        <strain evidence="12">DSM 19315</strain>
    </source>
</reference>
<keyword evidence="6" id="KW-0460">Magnesium</keyword>
<feature type="domain" description="PurM-like C-terminal" evidence="7">
    <location>
        <begin position="379"/>
        <end position="532"/>
    </location>
</feature>
<feature type="domain" description="FGAR-AT PurM N-terminal-like" evidence="10">
    <location>
        <begin position="594"/>
        <end position="747"/>
    </location>
</feature>
<dbReference type="SMART" id="SM01211">
    <property type="entry name" value="GATase_5"/>
    <property type="match status" value="1"/>
</dbReference>
<dbReference type="FunFam" id="3.40.50.880:FF:000055">
    <property type="entry name" value="Phosphoribosylformylglycinamidine synthase"/>
    <property type="match status" value="1"/>
</dbReference>
<dbReference type="SUPFAM" id="SSF56042">
    <property type="entry name" value="PurM C-terminal domain-like"/>
    <property type="match status" value="2"/>
</dbReference>
<evidence type="ECO:0000256" key="6">
    <source>
        <dbReference type="ARBA" id="ARBA00022842"/>
    </source>
</evidence>
<dbReference type="PANTHER" id="PTHR10099">
    <property type="entry name" value="PHOSPHORIBOSYLFORMYLGLYCINAMIDINE SYNTHASE"/>
    <property type="match status" value="1"/>
</dbReference>
<accession>A0A1I2P2V0</accession>
<dbReference type="Pfam" id="PF18072">
    <property type="entry name" value="FGAR-AT_linker"/>
    <property type="match status" value="1"/>
</dbReference>
<dbReference type="Gene3D" id="3.40.50.880">
    <property type="match status" value="1"/>
</dbReference>
<keyword evidence="5" id="KW-0067">ATP-binding</keyword>
<organism evidence="11 12">
    <name type="scientific">Algoriphagus hitonicola</name>
    <dbReference type="NCBI Taxonomy" id="435880"/>
    <lineage>
        <taxon>Bacteria</taxon>
        <taxon>Pseudomonadati</taxon>
        <taxon>Bacteroidota</taxon>
        <taxon>Cytophagia</taxon>
        <taxon>Cytophagales</taxon>
        <taxon>Cyclobacteriaceae</taxon>
        <taxon>Algoriphagus</taxon>
    </lineage>
</organism>
<dbReference type="Gene3D" id="3.90.650.10">
    <property type="entry name" value="PurM-like C-terminal domain"/>
    <property type="match status" value="2"/>
</dbReference>
<dbReference type="EMBL" id="FOPC01000001">
    <property type="protein sequence ID" value="SFG10398.1"/>
    <property type="molecule type" value="Genomic_DNA"/>
</dbReference>
<dbReference type="RefSeq" id="WP_092788733.1">
    <property type="nucleotide sequence ID" value="NZ_FOPC01000001.1"/>
</dbReference>
<dbReference type="SUPFAM" id="SSF55326">
    <property type="entry name" value="PurM N-terminal domain-like"/>
    <property type="match status" value="2"/>
</dbReference>
<dbReference type="GO" id="GO:0004642">
    <property type="term" value="F:phosphoribosylformylglycinamidine synthase activity"/>
    <property type="evidence" value="ECO:0007669"/>
    <property type="project" value="TreeGrafter"/>
</dbReference>
<dbReference type="GO" id="GO:0005737">
    <property type="term" value="C:cytoplasm"/>
    <property type="evidence" value="ECO:0007669"/>
    <property type="project" value="TreeGrafter"/>
</dbReference>
<evidence type="ECO:0000259" key="8">
    <source>
        <dbReference type="Pfam" id="PF18072"/>
    </source>
</evidence>
<evidence type="ECO:0000313" key="11">
    <source>
        <dbReference type="EMBL" id="SFG10398.1"/>
    </source>
</evidence>
<evidence type="ECO:0000259" key="10">
    <source>
        <dbReference type="Pfam" id="PF22689"/>
    </source>
</evidence>
<dbReference type="Pfam" id="PF18076">
    <property type="entry name" value="FGAR-AT_N"/>
    <property type="match status" value="1"/>
</dbReference>
<dbReference type="NCBIfam" id="NF003672">
    <property type="entry name" value="PRK05297.1"/>
    <property type="match status" value="1"/>
</dbReference>
<dbReference type="InterPro" id="IPR010918">
    <property type="entry name" value="PurM-like_C_dom"/>
</dbReference>
<gene>
    <name evidence="11" type="ORF">SAMN04487988_101422</name>
</gene>
<protein>
    <submittedName>
        <fullName evidence="11">Phosphoribosylformylglycinamidine synthase</fullName>
    </submittedName>
</protein>
<dbReference type="Pfam" id="PF13507">
    <property type="entry name" value="GATase_5"/>
    <property type="match status" value="1"/>
</dbReference>
<dbReference type="GO" id="GO:0046872">
    <property type="term" value="F:metal ion binding"/>
    <property type="evidence" value="ECO:0007669"/>
    <property type="project" value="UniProtKB-KW"/>
</dbReference>